<dbReference type="Gene3D" id="3.30.1490.20">
    <property type="entry name" value="ATP-grasp fold, A domain"/>
    <property type="match status" value="1"/>
</dbReference>
<dbReference type="Gene3D" id="3.40.50.720">
    <property type="entry name" value="NAD(P)-binding Rossmann-like Domain"/>
    <property type="match status" value="1"/>
</dbReference>
<reference evidence="2" key="1">
    <citation type="journal article" date="2014" name="Int. J. Syst. Evol. Microbiol.">
        <title>Complete genome sequence of Corynebacterium casei LMG S-19264T (=DSM 44701T), isolated from a smear-ripened cheese.</title>
        <authorList>
            <consortium name="US DOE Joint Genome Institute (JGI-PGF)"/>
            <person name="Walter F."/>
            <person name="Albersmeier A."/>
            <person name="Kalinowski J."/>
            <person name="Ruckert C."/>
        </authorList>
    </citation>
    <scope>NUCLEOTIDE SEQUENCE</scope>
    <source>
        <strain evidence="2">CGMCC 4.7679</strain>
    </source>
</reference>
<dbReference type="SUPFAM" id="SSF56059">
    <property type="entry name" value="Glutathione synthetase ATP-binding domain-like"/>
    <property type="match status" value="1"/>
</dbReference>
<dbReference type="EMBL" id="BNAV01000001">
    <property type="protein sequence ID" value="GHF34913.1"/>
    <property type="molecule type" value="Genomic_DNA"/>
</dbReference>
<dbReference type="InterPro" id="IPR013815">
    <property type="entry name" value="ATP_grasp_subdomain_1"/>
</dbReference>
<accession>A0A8H9IPG7</accession>
<dbReference type="InterPro" id="IPR036291">
    <property type="entry name" value="NAD(P)-bd_dom_sf"/>
</dbReference>
<gene>
    <name evidence="2" type="ORF">GCM10017566_04530</name>
</gene>
<evidence type="ECO:0000259" key="1">
    <source>
        <dbReference type="SMART" id="SM00881"/>
    </source>
</evidence>
<name>A0A8H9IPG7_9PSEU</name>
<sequence length="668" mass="68320">MNTLSPDAMTKLLAPRSVAVVGASERNFYGRRVLRNLREHGFAGEIYAVNPRAAEVDGIASYPSLRDTPPVDVAVVVTPAKAVPGIAADAAAAGVTGMVVLSTGFGEAGDDGRALEDALLTAARDAGIVVVGPNTIGAYGVGSGFCAIGAPMPWDVRPGPVGLVMQSGGLMVGSLAALAEAGVGVAAAVSVGNAHGTDAADWIAALARDPEVEVIGLLLETLPEWGRFRAAVDLARREGKRLYAVKVGKSEQGRQAAATHTGALAGDHRVVADLLAQLDIREARTLDGLLLALQLESAAGPPRGTNVGVVAASGGAVGNFADLAEAHGVRLDPFAPGTQDALLAAIGTAANPLDVGGQALSDPGLLSKTLDTVLTDEQVAVGAYLPSLGLPGTELVEHRGQLSIVASAAQARRIPVIATQLTHSPGTASVLQWRSEHPMLVVSPSADAALDGLAAWLRQPPAAVAEPLVSASADLASEWEIKQLLREAGLPVPAATVFEPAGEVPEIDRFPVVAKGMSPGVLHKSAAGLVVLPIDDAAGLIAARDRLVGTAAAAGLDLTAILVEELASEGTDLFVSITRQPMGTVLALGRGGTDVEERNAVRFLGVPADRTEIEHALRSLGLTGEERLHVLLDGLLEFFAGHDWSTLELNPVRLHPGGASVLDAVAIP</sequence>
<evidence type="ECO:0000313" key="3">
    <source>
        <dbReference type="Proteomes" id="UP000658656"/>
    </source>
</evidence>
<dbReference type="InterPro" id="IPR032875">
    <property type="entry name" value="Succ_CoA_lig_flav_dom"/>
</dbReference>
<dbReference type="OrthoDB" id="190266at2"/>
<dbReference type="Gene3D" id="3.30.470.20">
    <property type="entry name" value="ATP-grasp fold, B domain"/>
    <property type="match status" value="1"/>
</dbReference>
<reference evidence="2" key="2">
    <citation type="submission" date="2020-09" db="EMBL/GenBank/DDBJ databases">
        <authorList>
            <person name="Sun Q."/>
            <person name="Zhou Y."/>
        </authorList>
    </citation>
    <scope>NUCLEOTIDE SEQUENCE</scope>
    <source>
        <strain evidence="2">CGMCC 4.7679</strain>
    </source>
</reference>
<comment type="caution">
    <text evidence="2">The sequence shown here is derived from an EMBL/GenBank/DDBJ whole genome shotgun (WGS) entry which is preliminary data.</text>
</comment>
<keyword evidence="3" id="KW-1185">Reference proteome</keyword>
<dbReference type="AlphaFoldDB" id="A0A8H9IPG7"/>
<dbReference type="GO" id="GO:0005524">
    <property type="term" value="F:ATP binding"/>
    <property type="evidence" value="ECO:0007669"/>
    <property type="project" value="InterPro"/>
</dbReference>
<protein>
    <submittedName>
        <fullName evidence="2">Pimeloyl-CoA synthetase</fullName>
    </submittedName>
</protein>
<organism evidence="2 3">
    <name type="scientific">Amycolatopsis bartoniae</name>
    <dbReference type="NCBI Taxonomy" id="941986"/>
    <lineage>
        <taxon>Bacteria</taxon>
        <taxon>Bacillati</taxon>
        <taxon>Actinomycetota</taxon>
        <taxon>Actinomycetes</taxon>
        <taxon>Pseudonocardiales</taxon>
        <taxon>Pseudonocardiaceae</taxon>
        <taxon>Amycolatopsis</taxon>
    </lineage>
</organism>
<dbReference type="InterPro" id="IPR003781">
    <property type="entry name" value="CoA-bd"/>
</dbReference>
<dbReference type="Pfam" id="PF13549">
    <property type="entry name" value="ATP-grasp_5"/>
    <property type="match status" value="1"/>
</dbReference>
<dbReference type="PANTHER" id="PTHR42793:SF4">
    <property type="entry name" value="BLL6376 PROTEIN"/>
    <property type="match status" value="1"/>
</dbReference>
<dbReference type="InterPro" id="IPR016102">
    <property type="entry name" value="Succinyl-CoA_synth-like"/>
</dbReference>
<proteinExistence type="predicted"/>
<dbReference type="SUPFAM" id="SSF52210">
    <property type="entry name" value="Succinyl-CoA synthetase domains"/>
    <property type="match status" value="2"/>
</dbReference>
<dbReference type="SMART" id="SM00881">
    <property type="entry name" value="CoA_binding"/>
    <property type="match status" value="1"/>
</dbReference>
<feature type="domain" description="CoA-binding" evidence="1">
    <location>
        <begin position="12"/>
        <end position="105"/>
    </location>
</feature>
<dbReference type="Pfam" id="PF13607">
    <property type="entry name" value="Succ_CoA_lig"/>
    <property type="match status" value="1"/>
</dbReference>
<dbReference type="PANTHER" id="PTHR42793">
    <property type="entry name" value="COA BINDING DOMAIN CONTAINING PROTEIN"/>
    <property type="match status" value="1"/>
</dbReference>
<dbReference type="Gene3D" id="3.40.50.261">
    <property type="entry name" value="Succinyl-CoA synthetase domains"/>
    <property type="match status" value="2"/>
</dbReference>
<dbReference type="Pfam" id="PF13380">
    <property type="entry name" value="CoA_binding_2"/>
    <property type="match status" value="1"/>
</dbReference>
<dbReference type="RefSeq" id="WP_145933529.1">
    <property type="nucleotide sequence ID" value="NZ_BNAV01000001.1"/>
</dbReference>
<dbReference type="Proteomes" id="UP000658656">
    <property type="component" value="Unassembled WGS sequence"/>
</dbReference>
<dbReference type="SUPFAM" id="SSF51735">
    <property type="entry name" value="NAD(P)-binding Rossmann-fold domains"/>
    <property type="match status" value="1"/>
</dbReference>
<evidence type="ECO:0000313" key="2">
    <source>
        <dbReference type="EMBL" id="GHF34913.1"/>
    </source>
</evidence>